<dbReference type="Pfam" id="PF12007">
    <property type="entry name" value="DUF3501"/>
    <property type="match status" value="1"/>
</dbReference>
<accession>A0A0F9XJ13</accession>
<dbReference type="AlphaFoldDB" id="A0A0F9XJ13"/>
<gene>
    <name evidence="1" type="ORF">LCGC14_0140340</name>
</gene>
<comment type="caution">
    <text evidence="1">The sequence shown here is derived from an EMBL/GenBank/DDBJ whole genome shotgun (WGS) entry which is preliminary data.</text>
</comment>
<organism evidence="1">
    <name type="scientific">marine sediment metagenome</name>
    <dbReference type="NCBI Taxonomy" id="412755"/>
    <lineage>
        <taxon>unclassified sequences</taxon>
        <taxon>metagenomes</taxon>
        <taxon>ecological metagenomes</taxon>
    </lineage>
</organism>
<name>A0A0F9XJ13_9ZZZZ</name>
<dbReference type="InterPro" id="IPR021890">
    <property type="entry name" value="DUF3501"/>
</dbReference>
<evidence type="ECO:0008006" key="2">
    <source>
        <dbReference type="Google" id="ProtNLM"/>
    </source>
</evidence>
<evidence type="ECO:0000313" key="1">
    <source>
        <dbReference type="EMBL" id="KKN99241.1"/>
    </source>
</evidence>
<sequence length="201" mass="22912">MSNRKLTLADIGTLAHYRQQRPAIRRTIIEHKRHRRVALGPNVTLHFEDRATMKYQVLEMMRAENLCSDEAIRQELAAYNPLIPDGHNLKCTLMIEFSDAIRRNTALHELVGLEHQVYMQIKGCPPVPAIADEDLPRSTADKTSAVHFLRFEFTAEMLAAVRKGTRWSVYSEHPAYQHHVDPLPDAVAIALSHDFEPGKVD</sequence>
<dbReference type="EMBL" id="LAZR01000048">
    <property type="protein sequence ID" value="KKN99241.1"/>
    <property type="molecule type" value="Genomic_DNA"/>
</dbReference>
<proteinExistence type="predicted"/>
<reference evidence="1" key="1">
    <citation type="journal article" date="2015" name="Nature">
        <title>Complex archaea that bridge the gap between prokaryotes and eukaryotes.</title>
        <authorList>
            <person name="Spang A."/>
            <person name="Saw J.H."/>
            <person name="Jorgensen S.L."/>
            <person name="Zaremba-Niedzwiedzka K."/>
            <person name="Martijn J."/>
            <person name="Lind A.E."/>
            <person name="van Eijk R."/>
            <person name="Schleper C."/>
            <person name="Guy L."/>
            <person name="Ettema T.J."/>
        </authorList>
    </citation>
    <scope>NUCLEOTIDE SEQUENCE</scope>
</reference>
<protein>
    <recommendedName>
        <fullName evidence="2">DUF3501 domain-containing protein</fullName>
    </recommendedName>
</protein>